<evidence type="ECO:0000313" key="2">
    <source>
        <dbReference type="Proteomes" id="UP000240530"/>
    </source>
</evidence>
<dbReference type="InterPro" id="IPR023198">
    <property type="entry name" value="PGP-like_dom2"/>
</dbReference>
<dbReference type="InterPro" id="IPR036412">
    <property type="entry name" value="HAD-like_sf"/>
</dbReference>
<dbReference type="PANTHER" id="PTHR43611">
    <property type="entry name" value="ALPHA-D-GLUCOSE 1-PHOSPHATE PHOSPHATASE"/>
    <property type="match status" value="1"/>
</dbReference>
<dbReference type="InterPro" id="IPR023214">
    <property type="entry name" value="HAD_sf"/>
</dbReference>
<dbReference type="InterPro" id="IPR006439">
    <property type="entry name" value="HAD-SF_hydro_IA"/>
</dbReference>
<organism evidence="1 2">
    <name type="scientific">Photobacterium leiognathi subsp. mandapamensis</name>
    <name type="common">Photobacterium mandapamensis</name>
    <dbReference type="NCBI Taxonomy" id="48408"/>
    <lineage>
        <taxon>Bacteria</taxon>
        <taxon>Pseudomonadati</taxon>
        <taxon>Pseudomonadota</taxon>
        <taxon>Gammaproteobacteria</taxon>
        <taxon>Vibrionales</taxon>
        <taxon>Vibrionaceae</taxon>
        <taxon>Photobacterium</taxon>
    </lineage>
</organism>
<comment type="caution">
    <text evidence="1">The sequence shown here is derived from an EMBL/GenBank/DDBJ whole genome shotgun (WGS) entry which is preliminary data.</text>
</comment>
<accession>A0A2T3KTW7</accession>
<evidence type="ECO:0000313" key="1">
    <source>
        <dbReference type="EMBL" id="PSV10110.1"/>
    </source>
</evidence>
<dbReference type="SFLD" id="SFLDG01129">
    <property type="entry name" value="C1.5:_HAD__Beta-PGM__Phosphata"/>
    <property type="match status" value="1"/>
</dbReference>
<dbReference type="SFLD" id="SFLDS00003">
    <property type="entry name" value="Haloacid_Dehalogenase"/>
    <property type="match status" value="1"/>
</dbReference>
<name>A0A2T3KTW7_PHOLD</name>
<dbReference type="PRINTS" id="PR00413">
    <property type="entry name" value="HADHALOGNASE"/>
</dbReference>
<dbReference type="AlphaFoldDB" id="A0A2T3KTW7"/>
<sequence length="205" mass="23567">MEHSNIKNVVFDVGNVLVRWSPTEIVKLTFGDDVKPEPLAQAVFNSKTWRDLNKGLLTEEETKLQYQDFHGLTEPECERLFYYIKQTQILIYDSVKLLQRIKAAGYKVFALTDNVNEIVSFLQNKYDFWQQFDGEIVSADVCLLKPQPEIYHSLLSKYDLEAQESVFLDDMPHNVSGAKSVGLSAIQFKHAEQCERELHAMGVAF</sequence>
<reference evidence="1 2" key="1">
    <citation type="submission" date="2018-03" db="EMBL/GenBank/DDBJ databases">
        <title>Whole genome sequencing of Histamine producing bacteria.</title>
        <authorList>
            <person name="Butler K."/>
        </authorList>
    </citation>
    <scope>NUCLEOTIDE SEQUENCE [LARGE SCALE GENOMIC DNA]</scope>
    <source>
        <strain evidence="1 2">Res.4.1</strain>
    </source>
</reference>
<dbReference type="CDD" id="cd02603">
    <property type="entry name" value="HAD_sEH-N_like"/>
    <property type="match status" value="1"/>
</dbReference>
<dbReference type="Gene3D" id="3.40.50.1000">
    <property type="entry name" value="HAD superfamily/HAD-like"/>
    <property type="match status" value="1"/>
</dbReference>
<gene>
    <name evidence="1" type="ORF">C0W93_13235</name>
</gene>
<dbReference type="Pfam" id="PF00702">
    <property type="entry name" value="Hydrolase"/>
    <property type="match status" value="1"/>
</dbReference>
<dbReference type="RefSeq" id="WP_061011711.1">
    <property type="nucleotide sequence ID" value="NZ_CP191469.1"/>
</dbReference>
<protein>
    <submittedName>
        <fullName evidence="1">HAD family phosphatase</fullName>
    </submittedName>
</protein>
<dbReference type="Gene3D" id="1.10.150.240">
    <property type="entry name" value="Putative phosphatase, domain 2"/>
    <property type="match status" value="1"/>
</dbReference>
<dbReference type="NCBIfam" id="TIGR01509">
    <property type="entry name" value="HAD-SF-IA-v3"/>
    <property type="match status" value="1"/>
</dbReference>
<dbReference type="PANTHER" id="PTHR43611:SF3">
    <property type="entry name" value="FLAVIN MONONUCLEOTIDE HYDROLASE 1, CHLOROPLATIC"/>
    <property type="match status" value="1"/>
</dbReference>
<dbReference type="SUPFAM" id="SSF56784">
    <property type="entry name" value="HAD-like"/>
    <property type="match status" value="1"/>
</dbReference>
<dbReference type="EMBL" id="PYNS01000014">
    <property type="protein sequence ID" value="PSV10110.1"/>
    <property type="molecule type" value="Genomic_DNA"/>
</dbReference>
<proteinExistence type="predicted"/>
<dbReference type="Proteomes" id="UP000240530">
    <property type="component" value="Unassembled WGS sequence"/>
</dbReference>